<dbReference type="Gene3D" id="3.90.920.10">
    <property type="entry name" value="DNA primase, PRIM domain"/>
    <property type="match status" value="1"/>
</dbReference>
<reference evidence="4 5" key="1">
    <citation type="journal article" date="2014" name="PLoS ONE">
        <title>Genome Information of Methylobacterium oryzae, a Plant-Probiotic Methylotroph in the Phyllosphere.</title>
        <authorList>
            <person name="Kwak M.J."/>
            <person name="Jeong H."/>
            <person name="Madhaiyan M."/>
            <person name="Lee Y."/>
            <person name="Sa T.M."/>
            <person name="Oh T.K."/>
            <person name="Kim J.F."/>
        </authorList>
    </citation>
    <scope>NUCLEOTIDE SEQUENCE [LARGE SCALE GENOMIC DNA]</scope>
    <source>
        <strain evidence="4 5">CBMB20</strain>
    </source>
</reference>
<feature type="domain" description="DNA ligase D polymerase" evidence="3">
    <location>
        <begin position="189"/>
        <end position="436"/>
    </location>
</feature>
<dbReference type="EC" id="6.5.1.1" evidence="1"/>
<protein>
    <recommendedName>
        <fullName evidence="1">DNA ligase (ATP)</fullName>
        <ecNumber evidence="1">6.5.1.1</ecNumber>
    </recommendedName>
</protein>
<dbReference type="InterPro" id="IPR014145">
    <property type="entry name" value="LigD_pol_dom"/>
</dbReference>
<dbReference type="eggNOG" id="COG1793">
    <property type="taxonomic scope" value="Bacteria"/>
</dbReference>
<evidence type="ECO:0000313" key="5">
    <source>
        <dbReference type="Proteomes" id="UP000029492"/>
    </source>
</evidence>
<dbReference type="Gene3D" id="3.30.1490.70">
    <property type="match status" value="1"/>
</dbReference>
<dbReference type="InterPro" id="IPR014143">
    <property type="entry name" value="NHEJ_ligase_prk"/>
</dbReference>
<dbReference type="SUPFAM" id="SSF50249">
    <property type="entry name" value="Nucleic acid-binding proteins"/>
    <property type="match status" value="1"/>
</dbReference>
<feature type="domain" description="DNA ligase ATP-dependent C-terminal" evidence="2">
    <location>
        <begin position="54"/>
        <end position="146"/>
    </location>
</feature>
<dbReference type="AlphaFoldDB" id="A0A089QF04"/>
<gene>
    <name evidence="4" type="ORF">MOC_5434</name>
</gene>
<dbReference type="GO" id="GO:0006310">
    <property type="term" value="P:DNA recombination"/>
    <property type="evidence" value="ECO:0007669"/>
    <property type="project" value="InterPro"/>
</dbReference>
<dbReference type="EMBL" id="CP003811">
    <property type="protein sequence ID" value="AIQ93189.1"/>
    <property type="molecule type" value="Genomic_DNA"/>
</dbReference>
<dbReference type="PANTHER" id="PTHR42705">
    <property type="entry name" value="BIFUNCTIONAL NON-HOMOLOGOUS END JOINING PROTEIN LIGD"/>
    <property type="match status" value="1"/>
</dbReference>
<dbReference type="InterPro" id="IPR052171">
    <property type="entry name" value="NHEJ_LigD"/>
</dbReference>
<dbReference type="CDD" id="cd07971">
    <property type="entry name" value="OBF_DNA_ligase_LigD"/>
    <property type="match status" value="1"/>
</dbReference>
<dbReference type="STRING" id="693986.MOC_5434"/>
<dbReference type="InterPro" id="IPR012309">
    <property type="entry name" value="DNA_ligase_ATP-dep_C"/>
</dbReference>
<dbReference type="Gene3D" id="2.40.50.140">
    <property type="entry name" value="Nucleic acid-binding proteins"/>
    <property type="match status" value="1"/>
</dbReference>
<dbReference type="Pfam" id="PF21686">
    <property type="entry name" value="LigD_Prim-Pol"/>
    <property type="match status" value="1"/>
</dbReference>
<dbReference type="Proteomes" id="UP000029492">
    <property type="component" value="Chromosome"/>
</dbReference>
<dbReference type="HOGENOM" id="CLU_008325_1_3_5"/>
<dbReference type="Pfam" id="PF04679">
    <property type="entry name" value="DNA_ligase_A_C"/>
    <property type="match status" value="1"/>
</dbReference>
<proteinExistence type="predicted"/>
<dbReference type="eggNOG" id="COG3285">
    <property type="taxonomic scope" value="Bacteria"/>
</dbReference>
<keyword evidence="4" id="KW-0436">Ligase</keyword>
<dbReference type="SUPFAM" id="SSF56091">
    <property type="entry name" value="DNA ligase/mRNA capping enzyme, catalytic domain"/>
    <property type="match status" value="1"/>
</dbReference>
<evidence type="ECO:0000313" key="4">
    <source>
        <dbReference type="EMBL" id="AIQ93189.1"/>
    </source>
</evidence>
<dbReference type="NCBIfam" id="TIGR02776">
    <property type="entry name" value="NHEJ_ligase_prk"/>
    <property type="match status" value="1"/>
</dbReference>
<dbReference type="KEGG" id="mor:MOC_5434"/>
<evidence type="ECO:0000259" key="2">
    <source>
        <dbReference type="Pfam" id="PF04679"/>
    </source>
</evidence>
<evidence type="ECO:0000256" key="1">
    <source>
        <dbReference type="ARBA" id="ARBA00012727"/>
    </source>
</evidence>
<dbReference type="GO" id="GO:0006281">
    <property type="term" value="P:DNA repair"/>
    <property type="evidence" value="ECO:0007669"/>
    <property type="project" value="InterPro"/>
</dbReference>
<dbReference type="NCBIfam" id="TIGR02778">
    <property type="entry name" value="ligD_pol"/>
    <property type="match status" value="1"/>
</dbReference>
<accession>A0A089QF04</accession>
<organism evidence="4 5">
    <name type="scientific">Methylobacterium oryzae CBMB20</name>
    <dbReference type="NCBI Taxonomy" id="693986"/>
    <lineage>
        <taxon>Bacteria</taxon>
        <taxon>Pseudomonadati</taxon>
        <taxon>Pseudomonadota</taxon>
        <taxon>Alphaproteobacteria</taxon>
        <taxon>Hyphomicrobiales</taxon>
        <taxon>Methylobacteriaceae</taxon>
        <taxon>Methylobacterium</taxon>
    </lineage>
</organism>
<evidence type="ECO:0000259" key="3">
    <source>
        <dbReference type="Pfam" id="PF21686"/>
    </source>
</evidence>
<keyword evidence="5" id="KW-1185">Reference proteome</keyword>
<sequence length="451" mass="49294">MARHACRLGLEGIVAKHAASPYRSGRTDHWRKIKCTWSEEFVVAGYMPSTTATRSVGSLILGTHEDGILVHVGRVGTGFRGKVARDLWTELEPLRIPAPPFKAAIPPLACRNARWVEPRLVCEVTFRGWTAEDQLRHASFKTLRADVRPDEVVREMKPTRPNVRPGKSSEVAVALTHPDRVLWPDVGLTKEGLAEYYAEIADHVLPHVIDRPLSLLRCPDGLGSCIYQKHAWAGLDERYIRSVDGKKAVVIRDREGLRALVQASVLKIHPWGATASDPDRPDRLVFDLDPGEGVGWGDLVAGALEVRERLSASGFATFVKTTGGKGLHVVVPIEPGAGWDEAKAFTKRIASEMAKDAPDRYVATVSKKARDGRIYVDYLRNQRGATAVAAFSTRARPLAPVSVPVDWDELPSLGSGACFDVASVPGRLAALKRDPWAGFERAARPLLATGG</sequence>
<dbReference type="PANTHER" id="PTHR42705:SF2">
    <property type="entry name" value="BIFUNCTIONAL NON-HOMOLOGOUS END JOINING PROTEIN LIGD"/>
    <property type="match status" value="1"/>
</dbReference>
<name>A0A089QF04_9HYPH</name>
<dbReference type="InterPro" id="IPR033651">
    <property type="entry name" value="PaeLigD_Pol-like"/>
</dbReference>
<dbReference type="CDD" id="cd04862">
    <property type="entry name" value="PaeLigD_Pol_like"/>
    <property type="match status" value="1"/>
</dbReference>
<dbReference type="GO" id="GO:0003910">
    <property type="term" value="F:DNA ligase (ATP) activity"/>
    <property type="evidence" value="ECO:0007669"/>
    <property type="project" value="UniProtKB-EC"/>
</dbReference>
<dbReference type="InterPro" id="IPR012340">
    <property type="entry name" value="NA-bd_OB-fold"/>
</dbReference>